<dbReference type="InterPro" id="IPR004304">
    <property type="entry name" value="FmdA_AmdA"/>
</dbReference>
<name>A0A8J3I6A6_9CHLR</name>
<reference evidence="1" key="1">
    <citation type="submission" date="2020-10" db="EMBL/GenBank/DDBJ databases">
        <title>Taxonomic study of unclassified bacteria belonging to the class Ktedonobacteria.</title>
        <authorList>
            <person name="Yabe S."/>
            <person name="Wang C.M."/>
            <person name="Zheng Y."/>
            <person name="Sakai Y."/>
            <person name="Cavaletti L."/>
            <person name="Monciardini P."/>
            <person name="Donadio S."/>
        </authorList>
    </citation>
    <scope>NUCLEOTIDE SEQUENCE</scope>
    <source>
        <strain evidence="1">SOSP1-1</strain>
    </source>
</reference>
<dbReference type="SUPFAM" id="SSF141130">
    <property type="entry name" value="Acetamidase/Formamidase-like"/>
    <property type="match status" value="1"/>
</dbReference>
<dbReference type="Pfam" id="PF03069">
    <property type="entry name" value="FmdA_AmdA"/>
    <property type="match status" value="1"/>
</dbReference>
<organism evidence="1 2">
    <name type="scientific">Ktedonospora formicarum</name>
    <dbReference type="NCBI Taxonomy" id="2778364"/>
    <lineage>
        <taxon>Bacteria</taxon>
        <taxon>Bacillati</taxon>
        <taxon>Chloroflexota</taxon>
        <taxon>Ktedonobacteria</taxon>
        <taxon>Ktedonobacterales</taxon>
        <taxon>Ktedonobacteraceae</taxon>
        <taxon>Ktedonospora</taxon>
    </lineage>
</organism>
<gene>
    <name evidence="1" type="ORF">KSX_58180</name>
</gene>
<accession>A0A8J3I6A6</accession>
<dbReference type="RefSeq" id="WP_220196905.1">
    <property type="nucleotide sequence ID" value="NZ_BNJF01000003.1"/>
</dbReference>
<dbReference type="Gene3D" id="2.60.120.580">
    <property type="entry name" value="Acetamidase/Formamidase-like domains"/>
    <property type="match status" value="2"/>
</dbReference>
<dbReference type="PANTHER" id="PTHR31891">
    <property type="entry name" value="FORMAMIDASE C869.04-RELATED"/>
    <property type="match status" value="1"/>
</dbReference>
<dbReference type="EMBL" id="BNJF01000003">
    <property type="protein sequence ID" value="GHO47655.1"/>
    <property type="molecule type" value="Genomic_DNA"/>
</dbReference>
<protein>
    <submittedName>
        <fullName evidence="1">Amidase</fullName>
    </submittedName>
</protein>
<dbReference type="AlphaFoldDB" id="A0A8J3I6A6"/>
<dbReference type="Gene3D" id="3.10.28.20">
    <property type="entry name" value="Acetamidase/Formamidase-like domains"/>
    <property type="match status" value="1"/>
</dbReference>
<evidence type="ECO:0000313" key="2">
    <source>
        <dbReference type="Proteomes" id="UP000612362"/>
    </source>
</evidence>
<evidence type="ECO:0000313" key="1">
    <source>
        <dbReference type="EMBL" id="GHO47655.1"/>
    </source>
</evidence>
<proteinExistence type="predicted"/>
<sequence>MATYQFQPTHYFTAIGDYPPVLRIAPGDTVITSTVDAAGGDQHGKHITPGGNPQTGPFFVEGANPGDTLIIHLDRLSPSRSTGLTRTIISRQVFDPPSAQTHLREAIADWDLDVTRGIGTMRPSAVIPHSLAVPLAPMLGCFGVAPTRSQIVSGTALLIRRRRWPRHFFASGGRAISTATSGPYGGNMDYRGFGPGTTIYLPVFTSGALLFLGDGHAAQGDGEILGTGIETSFEVQFTVDLHKGHRIGWPRGENAQYLFTVGNAYPLQVALRHATTEMYLWLQEQYQLDPRTISVLMGMGVEYEVGNVYNPAYTMICKLPKHILADLAPTPLSPDTEG</sequence>
<dbReference type="GO" id="GO:0016811">
    <property type="term" value="F:hydrolase activity, acting on carbon-nitrogen (but not peptide) bonds, in linear amides"/>
    <property type="evidence" value="ECO:0007669"/>
    <property type="project" value="InterPro"/>
</dbReference>
<dbReference type="PANTHER" id="PTHR31891:SF1">
    <property type="entry name" value="FORMAMIDASE C869.04-RELATED"/>
    <property type="match status" value="1"/>
</dbReference>
<comment type="caution">
    <text evidence="1">The sequence shown here is derived from an EMBL/GenBank/DDBJ whole genome shotgun (WGS) entry which is preliminary data.</text>
</comment>
<dbReference type="Proteomes" id="UP000612362">
    <property type="component" value="Unassembled WGS sequence"/>
</dbReference>
<keyword evidence="2" id="KW-1185">Reference proteome</keyword>